<dbReference type="InterPro" id="IPR025184">
    <property type="entry name" value="AadA_C"/>
</dbReference>
<dbReference type="Pfam" id="PF13427">
    <property type="entry name" value="AadA_C"/>
    <property type="match status" value="1"/>
</dbReference>
<gene>
    <name evidence="3" type="ORF">QQS35_05770</name>
</gene>
<protein>
    <submittedName>
        <fullName evidence="3">DUF4111 domain-containing protein</fullName>
    </submittedName>
</protein>
<evidence type="ECO:0000259" key="2">
    <source>
        <dbReference type="Pfam" id="PF13427"/>
    </source>
</evidence>
<dbReference type="Proteomes" id="UP001235343">
    <property type="component" value="Unassembled WGS sequence"/>
</dbReference>
<dbReference type="EMBL" id="JASTZU010000020">
    <property type="protein sequence ID" value="MDL4839963.1"/>
    <property type="molecule type" value="Genomic_DNA"/>
</dbReference>
<feature type="domain" description="Adenylyltransferase AadA C-terminal" evidence="2">
    <location>
        <begin position="22"/>
        <end position="99"/>
    </location>
</feature>
<accession>A0ABT7L290</accession>
<comment type="caution">
    <text evidence="3">The sequence shown here is derived from an EMBL/GenBank/DDBJ whole genome shotgun (WGS) entry which is preliminary data.</text>
</comment>
<dbReference type="RefSeq" id="WP_285930962.1">
    <property type="nucleotide sequence ID" value="NZ_JASTZU010000020.1"/>
</dbReference>
<name>A0ABT7L290_9BACI</name>
<evidence type="ECO:0000256" key="1">
    <source>
        <dbReference type="ARBA" id="ARBA00022679"/>
    </source>
</evidence>
<evidence type="ECO:0000313" key="4">
    <source>
        <dbReference type="Proteomes" id="UP001235343"/>
    </source>
</evidence>
<reference evidence="3 4" key="1">
    <citation type="submission" date="2023-06" db="EMBL/GenBank/DDBJ databases">
        <title>Aquibacillus rhizosphaerae LR5S19.</title>
        <authorList>
            <person name="Sun J.-Q."/>
        </authorList>
    </citation>
    <scope>NUCLEOTIDE SEQUENCE [LARGE SCALE GENOMIC DNA]</scope>
    <source>
        <strain evidence="3 4">LR5S19</strain>
    </source>
</reference>
<evidence type="ECO:0000313" key="3">
    <source>
        <dbReference type="EMBL" id="MDL4839963.1"/>
    </source>
</evidence>
<organism evidence="3 4">
    <name type="scientific">Aquibacillus rhizosphaerae</name>
    <dbReference type="NCBI Taxonomy" id="3051431"/>
    <lineage>
        <taxon>Bacteria</taxon>
        <taxon>Bacillati</taxon>
        <taxon>Bacillota</taxon>
        <taxon>Bacilli</taxon>
        <taxon>Bacillales</taxon>
        <taxon>Bacillaceae</taxon>
        <taxon>Aquibacillus</taxon>
    </lineage>
</organism>
<keyword evidence="4" id="KW-1185">Reference proteome</keyword>
<sequence>MNTYWINTIQTAENLINDLANKPIEEIDFEIEWTVLGLLRQFYTLQEYNIVSKMDSGKYGLLHMPVEWHSIIEEAINIRKGVNKRSFVSEMERVETTLRFSKYLIRRCNNLIENNICN</sequence>
<proteinExistence type="predicted"/>
<keyword evidence="1" id="KW-0808">Transferase</keyword>